<dbReference type="Proteomes" id="UP001056778">
    <property type="component" value="Chromosome 1"/>
</dbReference>
<accession>A0ACB9TZJ9</accession>
<dbReference type="EMBL" id="CM043015">
    <property type="protein sequence ID" value="KAI4472212.1"/>
    <property type="molecule type" value="Genomic_DNA"/>
</dbReference>
<sequence>MSARFTNKSADVFGGSRRPTHNQIYRYTGAVEDVTREDCFKEGWDDEDTGYELLPVDIEGGAVQIGCVPKRIRQATDLGNLFRYLAGERVCCLEGNRKVVVACCEDCSINVYFIKSGARALPPLLIEDMAACLTLSDTCNCLVLTKTGLIHMWDFDAGKSVLNRVSVRSLLTNKGGFVVDLCRSHIKTDCFFLATVVSCSLTSDTPLLTLSDGRAYLYNTDLQTW</sequence>
<reference evidence="1" key="1">
    <citation type="submission" date="2022-04" db="EMBL/GenBank/DDBJ databases">
        <title>Chromosome-scale genome assembly of Holotrichia oblita Faldermann.</title>
        <authorList>
            <person name="Rongchong L."/>
        </authorList>
    </citation>
    <scope>NUCLEOTIDE SEQUENCE</scope>
    <source>
        <strain evidence="1">81SQS9</strain>
    </source>
</reference>
<proteinExistence type="predicted"/>
<keyword evidence="2" id="KW-1185">Reference proteome</keyword>
<name>A0ACB9TZJ9_HOLOL</name>
<gene>
    <name evidence="1" type="ORF">MML48_1g09307</name>
</gene>
<evidence type="ECO:0000313" key="1">
    <source>
        <dbReference type="EMBL" id="KAI4472212.1"/>
    </source>
</evidence>
<evidence type="ECO:0000313" key="2">
    <source>
        <dbReference type="Proteomes" id="UP001056778"/>
    </source>
</evidence>
<protein>
    <submittedName>
        <fullName evidence="1">Member of the hir1 family of wd-repeat protein</fullName>
    </submittedName>
</protein>
<comment type="caution">
    <text evidence="1">The sequence shown here is derived from an EMBL/GenBank/DDBJ whole genome shotgun (WGS) entry which is preliminary data.</text>
</comment>
<organism evidence="1 2">
    <name type="scientific">Holotrichia oblita</name>
    <name type="common">Chafer beetle</name>
    <dbReference type="NCBI Taxonomy" id="644536"/>
    <lineage>
        <taxon>Eukaryota</taxon>
        <taxon>Metazoa</taxon>
        <taxon>Ecdysozoa</taxon>
        <taxon>Arthropoda</taxon>
        <taxon>Hexapoda</taxon>
        <taxon>Insecta</taxon>
        <taxon>Pterygota</taxon>
        <taxon>Neoptera</taxon>
        <taxon>Endopterygota</taxon>
        <taxon>Coleoptera</taxon>
        <taxon>Polyphaga</taxon>
        <taxon>Scarabaeiformia</taxon>
        <taxon>Scarabaeidae</taxon>
        <taxon>Melolonthinae</taxon>
        <taxon>Holotrichia</taxon>
    </lineage>
</organism>